<protein>
    <submittedName>
        <fullName evidence="1">Uncharacterized protein</fullName>
    </submittedName>
</protein>
<name>A0A8H6HFJ3_9AGAR</name>
<keyword evidence="2" id="KW-1185">Reference proteome</keyword>
<comment type="caution">
    <text evidence="1">The sequence shown here is derived from an EMBL/GenBank/DDBJ whole genome shotgun (WGS) entry which is preliminary data.</text>
</comment>
<gene>
    <name evidence="1" type="ORF">DFP72DRAFT_856589</name>
</gene>
<sequence length="812" mass="90216">MDTTEATYVDGLPLSNTRPPFLAHDTDSNFESQPDDPIRVVSFQDLVDTGNALLDSGRHQDLAKLVISGIGPGYRVALDPEEFRLWNDIPRSIHRFYGALHGLSHRILVTKSSLTLVTRYQQEFRVENTFLRYSRGAGDPVAVCDMPCHPFATFGDGNTLTLCFPNLAPLSGYRPLTIGEFRVLWDAVIGPAVAAATSRRRSDGPVRQYSSSTLPVVSSTDIPSVVEQIRLYATASAYPWLQDILFLHVVRGKSELHMLGDHAISNIALDDFVEKNGLCTQDILNDEDLGSQWYVDVGVDMASPLRCCTWRLDGHSDAYRALTGEDLDSPNISYAQHPVSHITQAATCTITSTDSPLHDRTPDIIGVQLGIDDDVLSAVGESGRPYSTVSAPQIVQKADNLTTFLNGAAKLYTRRKTLVTNHAVVRGRFGIATRLLIDIDPQVLAENSFAFPSTAFWDWRRLCTYAYSYIIEQQRWQRYQLSMEDCRSAALLLTAAVTYLFNGLHSNLRGYDSDSLPFSVNSDRGIVFLDGVHFGAANEEDIPRFIVPPSDDQVAQTLFTEIAGVTMDELDAAFATANGVVPSPYPPHPAPAGNLPFHLSFPLIGPMKPFSLFSDYDWTTDQLLGNDQSAAYDSSTQHHLRQLSSMFHSDILHTAPRRRSGESCLRLDPNVHDFSDDAIFKETNLANIFFGCRWKHATHAEWTRCFDKLFPPQGISASNLSIHYRHCGFYGLWQELGETLSPISFAILRTAVWNTIFKNIYWLPLCTSDRIWAVRPMLNFHSAGVAVGGVPLPVLIINGPSDPEFDTTTLTY</sequence>
<evidence type="ECO:0000313" key="1">
    <source>
        <dbReference type="EMBL" id="KAF6745327.1"/>
    </source>
</evidence>
<evidence type="ECO:0000313" key="2">
    <source>
        <dbReference type="Proteomes" id="UP000521943"/>
    </source>
</evidence>
<accession>A0A8H6HFJ3</accession>
<organism evidence="1 2">
    <name type="scientific">Ephemerocybe angulata</name>
    <dbReference type="NCBI Taxonomy" id="980116"/>
    <lineage>
        <taxon>Eukaryota</taxon>
        <taxon>Fungi</taxon>
        <taxon>Dikarya</taxon>
        <taxon>Basidiomycota</taxon>
        <taxon>Agaricomycotina</taxon>
        <taxon>Agaricomycetes</taxon>
        <taxon>Agaricomycetidae</taxon>
        <taxon>Agaricales</taxon>
        <taxon>Agaricineae</taxon>
        <taxon>Psathyrellaceae</taxon>
        <taxon>Ephemerocybe</taxon>
    </lineage>
</organism>
<proteinExistence type="predicted"/>
<dbReference type="OrthoDB" id="3261690at2759"/>
<dbReference type="Proteomes" id="UP000521943">
    <property type="component" value="Unassembled WGS sequence"/>
</dbReference>
<dbReference type="EMBL" id="JACGCI010000107">
    <property type="protein sequence ID" value="KAF6745327.1"/>
    <property type="molecule type" value="Genomic_DNA"/>
</dbReference>
<dbReference type="AlphaFoldDB" id="A0A8H6HFJ3"/>
<reference evidence="1 2" key="1">
    <citation type="submission" date="2020-07" db="EMBL/GenBank/DDBJ databases">
        <title>Comparative genomics of pyrophilous fungi reveals a link between fire events and developmental genes.</title>
        <authorList>
            <consortium name="DOE Joint Genome Institute"/>
            <person name="Steindorff A.S."/>
            <person name="Carver A."/>
            <person name="Calhoun S."/>
            <person name="Stillman K."/>
            <person name="Liu H."/>
            <person name="Lipzen A."/>
            <person name="Pangilinan J."/>
            <person name="Labutti K."/>
            <person name="Bruns T.D."/>
            <person name="Grigoriev I.V."/>
        </authorList>
    </citation>
    <scope>NUCLEOTIDE SEQUENCE [LARGE SCALE GENOMIC DNA]</scope>
    <source>
        <strain evidence="1 2">CBS 144469</strain>
    </source>
</reference>